<reference evidence="2" key="1">
    <citation type="submission" date="2018-02" db="EMBL/GenBank/DDBJ databases">
        <authorList>
            <person name="Moore K."/>
            <person name="Momper L."/>
        </authorList>
    </citation>
    <scope>NUCLEOTIDE SEQUENCE [LARGE SCALE GENOMIC DNA]</scope>
    <source>
        <strain evidence="2">ULC18</strain>
    </source>
</reference>
<accession>A0A2T1DWA2</accession>
<evidence type="ECO:0000313" key="2">
    <source>
        <dbReference type="Proteomes" id="UP000239576"/>
    </source>
</evidence>
<dbReference type="EMBL" id="PVWK01000140">
    <property type="protein sequence ID" value="PSB24749.1"/>
    <property type="molecule type" value="Genomic_DNA"/>
</dbReference>
<comment type="caution">
    <text evidence="1">The sequence shown here is derived from an EMBL/GenBank/DDBJ whole genome shotgun (WGS) entry which is preliminary data.</text>
</comment>
<dbReference type="AlphaFoldDB" id="A0A2T1DWA2"/>
<reference evidence="1 2" key="2">
    <citation type="submission" date="2018-03" db="EMBL/GenBank/DDBJ databases">
        <title>The ancient ancestry and fast evolution of plastids.</title>
        <authorList>
            <person name="Moore K.R."/>
            <person name="Magnabosco C."/>
            <person name="Momper L."/>
            <person name="Gold D.A."/>
            <person name="Bosak T."/>
            <person name="Fournier G.P."/>
        </authorList>
    </citation>
    <scope>NUCLEOTIDE SEQUENCE [LARGE SCALE GENOMIC DNA]</scope>
    <source>
        <strain evidence="1 2">ULC18</strain>
    </source>
</reference>
<evidence type="ECO:0000313" key="1">
    <source>
        <dbReference type="EMBL" id="PSB24749.1"/>
    </source>
</evidence>
<protein>
    <submittedName>
        <fullName evidence="1">Uncharacterized protein</fullName>
    </submittedName>
</protein>
<sequence>MNGTTLVSNVVIRSSNVTMLLSNTSIASSKATMFPSNIPIASSNGAMLCDRDLDFVTDKAFEEQADRTLSRCNCPITSEDGIGVDTAVST</sequence>
<proteinExistence type="predicted"/>
<keyword evidence="2" id="KW-1185">Reference proteome</keyword>
<name>A0A2T1DWA2_9CYAN</name>
<gene>
    <name evidence="1" type="ORF">C7B82_25395</name>
</gene>
<organism evidence="1 2">
    <name type="scientific">Stenomitos frigidus ULC18</name>
    <dbReference type="NCBI Taxonomy" id="2107698"/>
    <lineage>
        <taxon>Bacteria</taxon>
        <taxon>Bacillati</taxon>
        <taxon>Cyanobacteriota</taxon>
        <taxon>Cyanophyceae</taxon>
        <taxon>Leptolyngbyales</taxon>
        <taxon>Leptolyngbyaceae</taxon>
        <taxon>Stenomitos</taxon>
    </lineage>
</organism>
<dbReference type="Proteomes" id="UP000239576">
    <property type="component" value="Unassembled WGS sequence"/>
</dbReference>